<dbReference type="PANTHER" id="PTHR43312:SF1">
    <property type="entry name" value="NADP-DEPENDENT OXIDOREDUCTASE DOMAIN-CONTAINING PROTEIN"/>
    <property type="match status" value="1"/>
</dbReference>
<feature type="domain" description="4Fe-4S ferredoxin-type" evidence="4">
    <location>
        <begin position="298"/>
        <end position="329"/>
    </location>
</feature>
<keyword evidence="6" id="KW-1185">Reference proteome</keyword>
<dbReference type="Gene3D" id="3.20.20.100">
    <property type="entry name" value="NADP-dependent oxidoreductase domain"/>
    <property type="match status" value="1"/>
</dbReference>
<dbReference type="InterPro" id="IPR017900">
    <property type="entry name" value="4Fe4S_Fe_S_CS"/>
</dbReference>
<gene>
    <name evidence="5" type="ORF">EDD71_101165</name>
</gene>
<dbReference type="InterPro" id="IPR053135">
    <property type="entry name" value="AKR2_Oxidoreductase"/>
</dbReference>
<dbReference type="AlphaFoldDB" id="A0A4R7KUA7"/>
<dbReference type="Proteomes" id="UP000295325">
    <property type="component" value="Unassembled WGS sequence"/>
</dbReference>
<dbReference type="PANTHER" id="PTHR43312">
    <property type="entry name" value="D-THREO-ALDOSE 1-DEHYDROGENASE"/>
    <property type="match status" value="1"/>
</dbReference>
<evidence type="ECO:0000256" key="2">
    <source>
        <dbReference type="ARBA" id="ARBA00023004"/>
    </source>
</evidence>
<dbReference type="GO" id="GO:0016491">
    <property type="term" value="F:oxidoreductase activity"/>
    <property type="evidence" value="ECO:0007669"/>
    <property type="project" value="InterPro"/>
</dbReference>
<evidence type="ECO:0000313" key="5">
    <source>
        <dbReference type="EMBL" id="TDT63738.1"/>
    </source>
</evidence>
<dbReference type="OrthoDB" id="9773828at2"/>
<dbReference type="PROSITE" id="PS00198">
    <property type="entry name" value="4FE4S_FER_1"/>
    <property type="match status" value="1"/>
</dbReference>
<reference evidence="5 6" key="1">
    <citation type="submission" date="2019-03" db="EMBL/GenBank/DDBJ databases">
        <title>Genomic Encyclopedia of Type Strains, Phase IV (KMG-IV): sequencing the most valuable type-strain genomes for metagenomic binning, comparative biology and taxonomic classification.</title>
        <authorList>
            <person name="Goeker M."/>
        </authorList>
    </citation>
    <scope>NUCLEOTIDE SEQUENCE [LARGE SCALE GENOMIC DNA]</scope>
    <source>
        <strain evidence="5 6">DSM 24455</strain>
    </source>
</reference>
<name>A0A4R7KUA7_9CLOT</name>
<dbReference type="Pfam" id="PF00248">
    <property type="entry name" value="Aldo_ket_red"/>
    <property type="match status" value="1"/>
</dbReference>
<evidence type="ECO:0000259" key="4">
    <source>
        <dbReference type="PROSITE" id="PS51379"/>
    </source>
</evidence>
<accession>A0A4R7KUA7</accession>
<dbReference type="CDD" id="cd19100">
    <property type="entry name" value="AKR_unchar"/>
    <property type="match status" value="1"/>
</dbReference>
<evidence type="ECO:0000256" key="1">
    <source>
        <dbReference type="ARBA" id="ARBA00022723"/>
    </source>
</evidence>
<dbReference type="RefSeq" id="WP_133626854.1">
    <property type="nucleotide sequence ID" value="NZ_SOAZ01000001.1"/>
</dbReference>
<dbReference type="SUPFAM" id="SSF51430">
    <property type="entry name" value="NAD(P)-linked oxidoreductase"/>
    <property type="match status" value="1"/>
</dbReference>
<dbReference type="GO" id="GO:0046872">
    <property type="term" value="F:metal ion binding"/>
    <property type="evidence" value="ECO:0007669"/>
    <property type="project" value="UniProtKB-KW"/>
</dbReference>
<protein>
    <submittedName>
        <fullName evidence="5">Putative aldo/keto reductase-like oxidoreductase</fullName>
    </submittedName>
</protein>
<comment type="caution">
    <text evidence="5">The sequence shown here is derived from an EMBL/GenBank/DDBJ whole genome shotgun (WGS) entry which is preliminary data.</text>
</comment>
<evidence type="ECO:0000313" key="6">
    <source>
        <dbReference type="Proteomes" id="UP000295325"/>
    </source>
</evidence>
<evidence type="ECO:0000256" key="3">
    <source>
        <dbReference type="ARBA" id="ARBA00023014"/>
    </source>
</evidence>
<dbReference type="PRINTS" id="PR00069">
    <property type="entry name" value="ALDKETRDTASE"/>
</dbReference>
<proteinExistence type="predicted"/>
<sequence>MIYRELGKTGLKVSAVGFGGIPIQRVAAEEAVKVIHRAEELGINFIDTARGYSVSEEYIGHALKGRRDKWIIATKSMERTREGMLKDIDISLKNLQTDYIDLYQIHNVKEMETYNQVVSKGGALKALVEAKKLGKIRHIGITAHSLDTLKVAIESGLFETVMYPYNIIERQAEGLFKRAKELNMGTIAMKPMAGGALNNGYLAVKFILQNENISVVIPGMATIKEVEENASPAENLTELTQEEERLCQKIASEMGETFCRRCGYCAPCPQGIDIPFSFILKAYYDNYDLKGWSMERYKGLKAHASNCKECGICEGRCPYNLPIRSMLKEVRNTFGI</sequence>
<dbReference type="Pfam" id="PF13534">
    <property type="entry name" value="Fer4_17"/>
    <property type="match status" value="1"/>
</dbReference>
<dbReference type="EMBL" id="SOAZ01000001">
    <property type="protein sequence ID" value="TDT63738.1"/>
    <property type="molecule type" value="Genomic_DNA"/>
</dbReference>
<keyword evidence="3" id="KW-0411">Iron-sulfur</keyword>
<organism evidence="5 6">
    <name type="scientific">Fonticella tunisiensis</name>
    <dbReference type="NCBI Taxonomy" id="1096341"/>
    <lineage>
        <taxon>Bacteria</taxon>
        <taxon>Bacillati</taxon>
        <taxon>Bacillota</taxon>
        <taxon>Clostridia</taxon>
        <taxon>Eubacteriales</taxon>
        <taxon>Clostridiaceae</taxon>
        <taxon>Fonticella</taxon>
    </lineage>
</organism>
<dbReference type="GO" id="GO:0051536">
    <property type="term" value="F:iron-sulfur cluster binding"/>
    <property type="evidence" value="ECO:0007669"/>
    <property type="project" value="UniProtKB-KW"/>
</dbReference>
<dbReference type="InterPro" id="IPR036812">
    <property type="entry name" value="NAD(P)_OxRdtase_dom_sf"/>
</dbReference>
<keyword evidence="1" id="KW-0479">Metal-binding</keyword>
<keyword evidence="2" id="KW-0408">Iron</keyword>
<dbReference type="SUPFAM" id="SSF46548">
    <property type="entry name" value="alpha-helical ferredoxin"/>
    <property type="match status" value="1"/>
</dbReference>
<dbReference type="InterPro" id="IPR023210">
    <property type="entry name" value="NADP_OxRdtase_dom"/>
</dbReference>
<dbReference type="InterPro" id="IPR017896">
    <property type="entry name" value="4Fe4S_Fe-S-bd"/>
</dbReference>
<dbReference type="InterPro" id="IPR020471">
    <property type="entry name" value="AKR"/>
</dbReference>
<dbReference type="PROSITE" id="PS51379">
    <property type="entry name" value="4FE4S_FER_2"/>
    <property type="match status" value="1"/>
</dbReference>